<accession>A0A448WR01</accession>
<proteinExistence type="predicted"/>
<sequence>MLFVYNFSLTPLSIGADVLVIPIIKPSTWQGGAAVDSGAMLSRNLKGDADLVLACPRCDPTDWHLDELPVKSERWIRHAVGRVICLSVMRQRFCFSQVLIATSTALAPQIDP</sequence>
<organism evidence="1 2">
    <name type="scientific">Protopolystoma xenopodis</name>
    <dbReference type="NCBI Taxonomy" id="117903"/>
    <lineage>
        <taxon>Eukaryota</taxon>
        <taxon>Metazoa</taxon>
        <taxon>Spiralia</taxon>
        <taxon>Lophotrochozoa</taxon>
        <taxon>Platyhelminthes</taxon>
        <taxon>Monogenea</taxon>
        <taxon>Polyopisthocotylea</taxon>
        <taxon>Polystomatidea</taxon>
        <taxon>Polystomatidae</taxon>
        <taxon>Protopolystoma</taxon>
    </lineage>
</organism>
<dbReference type="EMBL" id="CAAALY010035097">
    <property type="protein sequence ID" value="VEL17979.1"/>
    <property type="molecule type" value="Genomic_DNA"/>
</dbReference>
<dbReference type="AlphaFoldDB" id="A0A448WR01"/>
<name>A0A448WR01_9PLAT</name>
<keyword evidence="2" id="KW-1185">Reference proteome</keyword>
<protein>
    <submittedName>
        <fullName evidence="1">Uncharacterized protein</fullName>
    </submittedName>
</protein>
<dbReference type="Proteomes" id="UP000784294">
    <property type="component" value="Unassembled WGS sequence"/>
</dbReference>
<reference evidence="1" key="1">
    <citation type="submission" date="2018-11" db="EMBL/GenBank/DDBJ databases">
        <authorList>
            <consortium name="Pathogen Informatics"/>
        </authorList>
    </citation>
    <scope>NUCLEOTIDE SEQUENCE</scope>
</reference>
<gene>
    <name evidence="1" type="ORF">PXEA_LOCUS11419</name>
</gene>
<evidence type="ECO:0000313" key="2">
    <source>
        <dbReference type="Proteomes" id="UP000784294"/>
    </source>
</evidence>
<evidence type="ECO:0000313" key="1">
    <source>
        <dbReference type="EMBL" id="VEL17979.1"/>
    </source>
</evidence>
<comment type="caution">
    <text evidence="1">The sequence shown here is derived from an EMBL/GenBank/DDBJ whole genome shotgun (WGS) entry which is preliminary data.</text>
</comment>